<evidence type="ECO:0000259" key="1">
    <source>
        <dbReference type="Pfam" id="PF00385"/>
    </source>
</evidence>
<proteinExistence type="predicted"/>
<feature type="domain" description="Chromo" evidence="1">
    <location>
        <begin position="159"/>
        <end position="204"/>
    </location>
</feature>
<feature type="domain" description="Tf2-1-like SH3-like" evidence="2">
    <location>
        <begin position="69"/>
        <end position="134"/>
    </location>
</feature>
<dbReference type="Pfam" id="PF24626">
    <property type="entry name" value="SH3_Tf2-1"/>
    <property type="match status" value="1"/>
</dbReference>
<evidence type="ECO:0000313" key="4">
    <source>
        <dbReference type="Proteomes" id="UP001358586"/>
    </source>
</evidence>
<dbReference type="Pfam" id="PF00385">
    <property type="entry name" value="Chromo"/>
    <property type="match status" value="1"/>
</dbReference>
<comment type="caution">
    <text evidence="3">The sequence shown here is derived from an EMBL/GenBank/DDBJ whole genome shotgun (WGS) entry which is preliminary data.</text>
</comment>
<dbReference type="InterPro" id="IPR016197">
    <property type="entry name" value="Chromo-like_dom_sf"/>
</dbReference>
<evidence type="ECO:0008006" key="5">
    <source>
        <dbReference type="Google" id="ProtNLM"/>
    </source>
</evidence>
<accession>A0ABR0NRT3</accession>
<dbReference type="PANTHER" id="PTHR46148:SF44">
    <property type="entry name" value="GAG-POL POLYPROTEIN"/>
    <property type="match status" value="1"/>
</dbReference>
<reference evidence="3 4" key="1">
    <citation type="submission" date="2023-03" db="EMBL/GenBank/DDBJ databases">
        <title>WGS of Gossypium arboreum.</title>
        <authorList>
            <person name="Yu D."/>
        </authorList>
    </citation>
    <scope>NUCLEOTIDE SEQUENCE [LARGE SCALE GENOMIC DNA]</scope>
    <source>
        <tissue evidence="3">Leaf</tissue>
    </source>
</reference>
<organism evidence="3 4">
    <name type="scientific">Gossypium arboreum</name>
    <name type="common">Tree cotton</name>
    <name type="synonym">Gossypium nanking</name>
    <dbReference type="NCBI Taxonomy" id="29729"/>
    <lineage>
        <taxon>Eukaryota</taxon>
        <taxon>Viridiplantae</taxon>
        <taxon>Streptophyta</taxon>
        <taxon>Embryophyta</taxon>
        <taxon>Tracheophyta</taxon>
        <taxon>Spermatophyta</taxon>
        <taxon>Magnoliopsida</taxon>
        <taxon>eudicotyledons</taxon>
        <taxon>Gunneridae</taxon>
        <taxon>Pentapetalae</taxon>
        <taxon>rosids</taxon>
        <taxon>malvids</taxon>
        <taxon>Malvales</taxon>
        <taxon>Malvaceae</taxon>
        <taxon>Malvoideae</taxon>
        <taxon>Gossypium</taxon>
    </lineage>
</organism>
<sequence length="220" mass="25911">MAPYEALYGRKCRSPVCWTELNERKVIGPELIQETEETVKKIKDRLKAAFDRQKSYADLKRRDIEYSVGDKVFLKVSPWKKVLRFGRKGKLTPRFIGSYEIVERIGPVAYRLGLPSELQRIHDVFHVSMLRKYRSDPSHIISTEDIEVRPDLSYEEEPVQILAREVKELRNKKVPLVKVLWRNHNVEEATWEPEETMRGQYPHLFSGKFRGRNLLRGGEM</sequence>
<dbReference type="SUPFAM" id="SSF54160">
    <property type="entry name" value="Chromo domain-like"/>
    <property type="match status" value="1"/>
</dbReference>
<gene>
    <name evidence="3" type="ORF">PVK06_031721</name>
</gene>
<keyword evidence="4" id="KW-1185">Reference proteome</keyword>
<protein>
    <recommendedName>
        <fullName evidence="5">DNA/RNA polymerase superfamily protein</fullName>
    </recommendedName>
</protein>
<dbReference type="EMBL" id="JARKNE010000009">
    <property type="protein sequence ID" value="KAK5804072.1"/>
    <property type="molecule type" value="Genomic_DNA"/>
</dbReference>
<name>A0ABR0NRT3_GOSAR</name>
<evidence type="ECO:0000259" key="2">
    <source>
        <dbReference type="Pfam" id="PF24626"/>
    </source>
</evidence>
<dbReference type="InterPro" id="IPR056924">
    <property type="entry name" value="SH3_Tf2-1"/>
</dbReference>
<dbReference type="PANTHER" id="PTHR46148">
    <property type="entry name" value="CHROMO DOMAIN-CONTAINING PROTEIN"/>
    <property type="match status" value="1"/>
</dbReference>
<evidence type="ECO:0000313" key="3">
    <source>
        <dbReference type="EMBL" id="KAK5804072.1"/>
    </source>
</evidence>
<dbReference type="InterPro" id="IPR023780">
    <property type="entry name" value="Chromo_domain"/>
</dbReference>
<dbReference type="Proteomes" id="UP001358586">
    <property type="component" value="Chromosome 9"/>
</dbReference>